<evidence type="ECO:0000256" key="1">
    <source>
        <dbReference type="ARBA" id="ARBA00005591"/>
    </source>
</evidence>
<dbReference type="Pfam" id="PF01625">
    <property type="entry name" value="PMSR"/>
    <property type="match status" value="1"/>
</dbReference>
<dbReference type="PANTHER" id="PTHR42799:SF2">
    <property type="entry name" value="MITOCHONDRIAL PEPTIDE METHIONINE SULFOXIDE REDUCTASE"/>
    <property type="match status" value="1"/>
</dbReference>
<dbReference type="EMBL" id="CP021376">
    <property type="protein sequence ID" value="ART81053.1"/>
    <property type="molecule type" value="Genomic_DNA"/>
</dbReference>
<evidence type="ECO:0000313" key="10">
    <source>
        <dbReference type="Proteomes" id="UP000243793"/>
    </source>
</evidence>
<evidence type="ECO:0000256" key="3">
    <source>
        <dbReference type="ARBA" id="ARBA00021129"/>
    </source>
</evidence>
<feature type="domain" description="Peptide methionine sulphoxide reductase MsrA" evidence="8">
    <location>
        <begin position="1"/>
        <end position="128"/>
    </location>
</feature>
<dbReference type="GO" id="GO:0034599">
    <property type="term" value="P:cellular response to oxidative stress"/>
    <property type="evidence" value="ECO:0007669"/>
    <property type="project" value="TreeGrafter"/>
</dbReference>
<name>A0A1Y0D0G0_9GAMM</name>
<protein>
    <recommendedName>
        <fullName evidence="3">Peptide methionine sulfoxide reductase MsrA</fullName>
        <ecNumber evidence="2">1.8.4.11</ecNumber>
    </recommendedName>
    <alternativeName>
        <fullName evidence="5">Peptide-methionine (S)-S-oxide reductase</fullName>
    </alternativeName>
</protein>
<evidence type="ECO:0000256" key="2">
    <source>
        <dbReference type="ARBA" id="ARBA00012502"/>
    </source>
</evidence>
<keyword evidence="10" id="KW-1185">Reference proteome</keyword>
<gene>
    <name evidence="9" type="ORF">CBP12_01540</name>
</gene>
<organism evidence="9 10">
    <name type="scientific">Oceanisphaera avium</name>
    <dbReference type="NCBI Taxonomy" id="1903694"/>
    <lineage>
        <taxon>Bacteria</taxon>
        <taxon>Pseudomonadati</taxon>
        <taxon>Pseudomonadota</taxon>
        <taxon>Gammaproteobacteria</taxon>
        <taxon>Aeromonadales</taxon>
        <taxon>Aeromonadaceae</taxon>
        <taxon>Oceanisphaera</taxon>
    </lineage>
</organism>
<dbReference type="OrthoDB" id="4174719at2"/>
<sequence length="178" mass="20238">MEALFAERTGVSQVEVGWIQASRTQTRRQVVRIQYDAKQINYGDLLGVYWAAIDATDRQGQYCDRGVEFSPALYVRTPLQQRWAQQSRTTQALALNKAQLAVRILPPGQFVKAPASQQQYYQKHPWLYANYRWRCGYPSEKVSGQVQQSSAPLATTALFESQFQLPNLNLVPAPDTAR</sequence>
<evidence type="ECO:0000256" key="6">
    <source>
        <dbReference type="ARBA" id="ARBA00047806"/>
    </source>
</evidence>
<dbReference type="GO" id="GO:0008113">
    <property type="term" value="F:peptide-methionine (S)-S-oxide reductase activity"/>
    <property type="evidence" value="ECO:0007669"/>
    <property type="project" value="UniProtKB-EC"/>
</dbReference>
<dbReference type="PANTHER" id="PTHR42799">
    <property type="entry name" value="MITOCHONDRIAL PEPTIDE METHIONINE SULFOXIDE REDUCTASE"/>
    <property type="match status" value="1"/>
</dbReference>
<dbReference type="Gene3D" id="3.30.1060.10">
    <property type="entry name" value="Peptide methionine sulphoxide reductase MsrA"/>
    <property type="match status" value="1"/>
</dbReference>
<dbReference type="EC" id="1.8.4.11" evidence="2"/>
<dbReference type="Proteomes" id="UP000243793">
    <property type="component" value="Chromosome"/>
</dbReference>
<reference evidence="10" key="1">
    <citation type="submission" date="2017-05" db="EMBL/GenBank/DDBJ databases">
        <authorList>
            <person name="Sung H."/>
        </authorList>
    </citation>
    <scope>NUCLEOTIDE SEQUENCE [LARGE SCALE GENOMIC DNA]</scope>
    <source>
        <strain evidence="10">AMac2203</strain>
    </source>
</reference>
<dbReference type="SUPFAM" id="SSF55068">
    <property type="entry name" value="Peptide methionine sulfoxide reductase"/>
    <property type="match status" value="1"/>
</dbReference>
<dbReference type="InterPro" id="IPR050162">
    <property type="entry name" value="MsrA_MetSO_reductase"/>
</dbReference>
<comment type="catalytic activity">
    <reaction evidence="7">
        <text>[thioredoxin]-disulfide + L-methionine + H2O = L-methionine (S)-S-oxide + [thioredoxin]-dithiol</text>
        <dbReference type="Rhea" id="RHEA:19993"/>
        <dbReference type="Rhea" id="RHEA-COMP:10698"/>
        <dbReference type="Rhea" id="RHEA-COMP:10700"/>
        <dbReference type="ChEBI" id="CHEBI:15377"/>
        <dbReference type="ChEBI" id="CHEBI:29950"/>
        <dbReference type="ChEBI" id="CHEBI:50058"/>
        <dbReference type="ChEBI" id="CHEBI:57844"/>
        <dbReference type="ChEBI" id="CHEBI:58772"/>
        <dbReference type="EC" id="1.8.4.11"/>
    </reaction>
</comment>
<keyword evidence="4" id="KW-0560">Oxidoreductase</keyword>
<comment type="catalytic activity">
    <reaction evidence="6">
        <text>L-methionyl-[protein] + [thioredoxin]-disulfide + H2O = L-methionyl-(S)-S-oxide-[protein] + [thioredoxin]-dithiol</text>
        <dbReference type="Rhea" id="RHEA:14217"/>
        <dbReference type="Rhea" id="RHEA-COMP:10698"/>
        <dbReference type="Rhea" id="RHEA-COMP:10700"/>
        <dbReference type="Rhea" id="RHEA-COMP:12313"/>
        <dbReference type="Rhea" id="RHEA-COMP:12315"/>
        <dbReference type="ChEBI" id="CHEBI:15377"/>
        <dbReference type="ChEBI" id="CHEBI:16044"/>
        <dbReference type="ChEBI" id="CHEBI:29950"/>
        <dbReference type="ChEBI" id="CHEBI:44120"/>
        <dbReference type="ChEBI" id="CHEBI:50058"/>
        <dbReference type="EC" id="1.8.4.11"/>
    </reaction>
</comment>
<evidence type="ECO:0000256" key="7">
    <source>
        <dbReference type="ARBA" id="ARBA00048782"/>
    </source>
</evidence>
<dbReference type="KEGG" id="ocm:CBP12_01540"/>
<dbReference type="AlphaFoldDB" id="A0A1Y0D0G0"/>
<dbReference type="InterPro" id="IPR002569">
    <property type="entry name" value="Met_Sox_Rdtase_MsrA_dom"/>
</dbReference>
<accession>A0A1Y0D0G0</accession>
<comment type="similarity">
    <text evidence="1">Belongs to the MsrA Met sulfoxide reductase family.</text>
</comment>
<evidence type="ECO:0000256" key="5">
    <source>
        <dbReference type="ARBA" id="ARBA00030643"/>
    </source>
</evidence>
<evidence type="ECO:0000256" key="4">
    <source>
        <dbReference type="ARBA" id="ARBA00023002"/>
    </source>
</evidence>
<evidence type="ECO:0000313" key="9">
    <source>
        <dbReference type="EMBL" id="ART81053.1"/>
    </source>
</evidence>
<proteinExistence type="inferred from homology"/>
<evidence type="ECO:0000259" key="8">
    <source>
        <dbReference type="Pfam" id="PF01625"/>
    </source>
</evidence>
<dbReference type="InterPro" id="IPR036509">
    <property type="entry name" value="Met_Sox_Rdtase_MsrA_sf"/>
</dbReference>
<dbReference type="GO" id="GO:0005737">
    <property type="term" value="C:cytoplasm"/>
    <property type="evidence" value="ECO:0007669"/>
    <property type="project" value="TreeGrafter"/>
</dbReference>